<dbReference type="InterPro" id="IPR039425">
    <property type="entry name" value="RNA_pol_sigma-70-like"/>
</dbReference>
<dbReference type="InterPro" id="IPR007627">
    <property type="entry name" value="RNA_pol_sigma70_r2"/>
</dbReference>
<dbReference type="Pfam" id="PF04542">
    <property type="entry name" value="Sigma70_r2"/>
    <property type="match status" value="1"/>
</dbReference>
<keyword evidence="8" id="KW-1185">Reference proteome</keyword>
<organism evidence="7 8">
    <name type="scientific">Pararobbsia silviterrae</name>
    <dbReference type="NCBI Taxonomy" id="1792498"/>
    <lineage>
        <taxon>Bacteria</taxon>
        <taxon>Pseudomonadati</taxon>
        <taxon>Pseudomonadota</taxon>
        <taxon>Betaproteobacteria</taxon>
        <taxon>Burkholderiales</taxon>
        <taxon>Burkholderiaceae</taxon>
        <taxon>Pararobbsia</taxon>
    </lineage>
</organism>
<evidence type="ECO:0000259" key="5">
    <source>
        <dbReference type="Pfam" id="PF04542"/>
    </source>
</evidence>
<evidence type="ECO:0000256" key="1">
    <source>
        <dbReference type="ARBA" id="ARBA00010641"/>
    </source>
</evidence>
<dbReference type="Proteomes" id="UP000270342">
    <property type="component" value="Unassembled WGS sequence"/>
</dbReference>
<evidence type="ECO:0000256" key="2">
    <source>
        <dbReference type="ARBA" id="ARBA00023015"/>
    </source>
</evidence>
<dbReference type="InterPro" id="IPR013249">
    <property type="entry name" value="RNA_pol_sigma70_r4_t2"/>
</dbReference>
<dbReference type="AlphaFoldDB" id="A0A494X962"/>
<keyword evidence="3" id="KW-0731">Sigma factor</keyword>
<dbReference type="SUPFAM" id="SSF88659">
    <property type="entry name" value="Sigma3 and sigma4 domains of RNA polymerase sigma factors"/>
    <property type="match status" value="1"/>
</dbReference>
<dbReference type="GO" id="GO:0016987">
    <property type="term" value="F:sigma factor activity"/>
    <property type="evidence" value="ECO:0007669"/>
    <property type="project" value="UniProtKB-KW"/>
</dbReference>
<dbReference type="Gene3D" id="1.10.1740.10">
    <property type="match status" value="1"/>
</dbReference>
<sequence>MSAARLDAHAEVLALYRDHHRWLTGWLRKRVGDAFDAADLAQDTFVRVMTGRRSAPIEGEPRALLTHIANGLVIDHWRRREVERAYLAAIAHLPEPSVPSPEVRALIFESLFRIQAMLDQMRSVTREVFLLSQLDGLTYAEIADRLGLSLSTVKRHMQTAFVACMQAI</sequence>
<dbReference type="InterPro" id="IPR014284">
    <property type="entry name" value="RNA_pol_sigma-70_dom"/>
</dbReference>
<dbReference type="SUPFAM" id="SSF88946">
    <property type="entry name" value="Sigma2 domain of RNA polymerase sigma factors"/>
    <property type="match status" value="1"/>
</dbReference>
<protein>
    <submittedName>
        <fullName evidence="7">Sigma-70 family RNA polymerase sigma factor</fullName>
    </submittedName>
</protein>
<dbReference type="NCBIfam" id="NF009180">
    <property type="entry name" value="PRK12528.1"/>
    <property type="match status" value="1"/>
</dbReference>
<feature type="domain" description="RNA polymerase sigma-70 region 2" evidence="5">
    <location>
        <begin position="15"/>
        <end position="80"/>
    </location>
</feature>
<comment type="similarity">
    <text evidence="1">Belongs to the sigma-70 factor family. ECF subfamily.</text>
</comment>
<dbReference type="InterPro" id="IPR013324">
    <property type="entry name" value="RNA_pol_sigma_r3/r4-like"/>
</dbReference>
<dbReference type="InterPro" id="IPR013325">
    <property type="entry name" value="RNA_pol_sigma_r2"/>
</dbReference>
<dbReference type="OrthoDB" id="8654550at2"/>
<keyword evidence="4" id="KW-0804">Transcription</keyword>
<accession>A0A494X962</accession>
<proteinExistence type="inferred from homology"/>
<feature type="domain" description="RNA polymerase sigma factor 70 region 4 type 2" evidence="6">
    <location>
        <begin position="112"/>
        <end position="163"/>
    </location>
</feature>
<dbReference type="CDD" id="cd06171">
    <property type="entry name" value="Sigma70_r4"/>
    <property type="match status" value="1"/>
</dbReference>
<dbReference type="NCBIfam" id="TIGR02937">
    <property type="entry name" value="sigma70-ECF"/>
    <property type="match status" value="1"/>
</dbReference>
<dbReference type="EMBL" id="RBZU01000013">
    <property type="protein sequence ID" value="RKP47108.1"/>
    <property type="molecule type" value="Genomic_DNA"/>
</dbReference>
<dbReference type="GO" id="GO:0003677">
    <property type="term" value="F:DNA binding"/>
    <property type="evidence" value="ECO:0007669"/>
    <property type="project" value="InterPro"/>
</dbReference>
<evidence type="ECO:0000313" key="8">
    <source>
        <dbReference type="Proteomes" id="UP000270342"/>
    </source>
</evidence>
<dbReference type="RefSeq" id="WP_121089928.1">
    <property type="nucleotide sequence ID" value="NZ_RBZU01000013.1"/>
</dbReference>
<keyword evidence="2" id="KW-0805">Transcription regulation</keyword>
<dbReference type="Pfam" id="PF08281">
    <property type="entry name" value="Sigma70_r4_2"/>
    <property type="match status" value="1"/>
</dbReference>
<evidence type="ECO:0000256" key="4">
    <source>
        <dbReference type="ARBA" id="ARBA00023163"/>
    </source>
</evidence>
<comment type="caution">
    <text evidence="7">The sequence shown here is derived from an EMBL/GenBank/DDBJ whole genome shotgun (WGS) entry which is preliminary data.</text>
</comment>
<dbReference type="PANTHER" id="PTHR43133">
    <property type="entry name" value="RNA POLYMERASE ECF-TYPE SIGMA FACTO"/>
    <property type="match status" value="1"/>
</dbReference>
<dbReference type="InterPro" id="IPR036388">
    <property type="entry name" value="WH-like_DNA-bd_sf"/>
</dbReference>
<reference evidence="7 8" key="1">
    <citation type="submission" date="2018-10" db="EMBL/GenBank/DDBJ databases">
        <title>Robbsia sp. DHC34, isolated from soil.</title>
        <authorList>
            <person name="Gao Z.-H."/>
            <person name="Qiu L.-H."/>
        </authorList>
    </citation>
    <scope>NUCLEOTIDE SEQUENCE [LARGE SCALE GENOMIC DNA]</scope>
    <source>
        <strain evidence="7 8">DHC34</strain>
    </source>
</reference>
<evidence type="ECO:0000259" key="6">
    <source>
        <dbReference type="Pfam" id="PF08281"/>
    </source>
</evidence>
<evidence type="ECO:0000313" key="7">
    <source>
        <dbReference type="EMBL" id="RKP47108.1"/>
    </source>
</evidence>
<name>A0A494X962_9BURK</name>
<dbReference type="PANTHER" id="PTHR43133:SF63">
    <property type="entry name" value="RNA POLYMERASE SIGMA FACTOR FECI-RELATED"/>
    <property type="match status" value="1"/>
</dbReference>
<gene>
    <name evidence="7" type="ORF">D7S86_23450</name>
</gene>
<dbReference type="GO" id="GO:0006352">
    <property type="term" value="P:DNA-templated transcription initiation"/>
    <property type="evidence" value="ECO:0007669"/>
    <property type="project" value="InterPro"/>
</dbReference>
<dbReference type="Gene3D" id="1.10.10.10">
    <property type="entry name" value="Winged helix-like DNA-binding domain superfamily/Winged helix DNA-binding domain"/>
    <property type="match status" value="1"/>
</dbReference>
<evidence type="ECO:0000256" key="3">
    <source>
        <dbReference type="ARBA" id="ARBA00023082"/>
    </source>
</evidence>